<dbReference type="OrthoDB" id="5947521at2759"/>
<protein>
    <recommendedName>
        <fullName evidence="4">Coiled-coil domain-containing protein</fullName>
    </recommendedName>
</protein>
<comment type="caution">
    <text evidence="2">The sequence shown here is derived from an EMBL/GenBank/DDBJ whole genome shotgun (WGS) entry which is preliminary data.</text>
</comment>
<keyword evidence="3" id="KW-1185">Reference proteome</keyword>
<reference evidence="2 3" key="1">
    <citation type="journal article" date="2017" name="PLoS Biol.">
        <title>The sea cucumber genome provides insights into morphological evolution and visceral regeneration.</title>
        <authorList>
            <person name="Zhang X."/>
            <person name="Sun L."/>
            <person name="Yuan J."/>
            <person name="Sun Y."/>
            <person name="Gao Y."/>
            <person name="Zhang L."/>
            <person name="Li S."/>
            <person name="Dai H."/>
            <person name="Hamel J.F."/>
            <person name="Liu C."/>
            <person name="Yu Y."/>
            <person name="Liu S."/>
            <person name="Lin W."/>
            <person name="Guo K."/>
            <person name="Jin S."/>
            <person name="Xu P."/>
            <person name="Storey K.B."/>
            <person name="Huan P."/>
            <person name="Zhang T."/>
            <person name="Zhou Y."/>
            <person name="Zhang J."/>
            <person name="Lin C."/>
            <person name="Li X."/>
            <person name="Xing L."/>
            <person name="Huo D."/>
            <person name="Sun M."/>
            <person name="Wang L."/>
            <person name="Mercier A."/>
            <person name="Li F."/>
            <person name="Yang H."/>
            <person name="Xiang J."/>
        </authorList>
    </citation>
    <scope>NUCLEOTIDE SEQUENCE [LARGE SCALE GENOMIC DNA]</scope>
    <source>
        <strain evidence="2">Shaxun</strain>
        <tissue evidence="2">Muscle</tissue>
    </source>
</reference>
<dbReference type="EMBL" id="MRZV01000264">
    <property type="protein sequence ID" value="PIK54080.1"/>
    <property type="molecule type" value="Genomic_DNA"/>
</dbReference>
<evidence type="ECO:0000313" key="3">
    <source>
        <dbReference type="Proteomes" id="UP000230750"/>
    </source>
</evidence>
<feature type="region of interest" description="Disordered" evidence="1">
    <location>
        <begin position="104"/>
        <end position="128"/>
    </location>
</feature>
<proteinExistence type="predicted"/>
<sequence>MGHPLGLQPTYEPDLLLPTGKWPTIPQEFTRHRPRVRTPHTALMDTIEERLTKQWDIEKNNRKQNQLLMEKQQREEKLRRDIKKGINKAMEKESNFLNEFGLIPRNHDNWNSSSNRSFSTDSDSSFSR</sequence>
<feature type="compositionally biased region" description="Low complexity" evidence="1">
    <location>
        <begin position="111"/>
        <end position="128"/>
    </location>
</feature>
<dbReference type="AlphaFoldDB" id="A0A2G8L1Q5"/>
<evidence type="ECO:0008006" key="4">
    <source>
        <dbReference type="Google" id="ProtNLM"/>
    </source>
</evidence>
<gene>
    <name evidence="2" type="ORF">BSL78_09008</name>
</gene>
<evidence type="ECO:0000313" key="2">
    <source>
        <dbReference type="EMBL" id="PIK54080.1"/>
    </source>
</evidence>
<evidence type="ECO:0000256" key="1">
    <source>
        <dbReference type="SAM" id="MobiDB-lite"/>
    </source>
</evidence>
<organism evidence="2 3">
    <name type="scientific">Stichopus japonicus</name>
    <name type="common">Sea cucumber</name>
    <dbReference type="NCBI Taxonomy" id="307972"/>
    <lineage>
        <taxon>Eukaryota</taxon>
        <taxon>Metazoa</taxon>
        <taxon>Echinodermata</taxon>
        <taxon>Eleutherozoa</taxon>
        <taxon>Echinozoa</taxon>
        <taxon>Holothuroidea</taxon>
        <taxon>Aspidochirotacea</taxon>
        <taxon>Aspidochirotida</taxon>
        <taxon>Stichopodidae</taxon>
        <taxon>Apostichopus</taxon>
    </lineage>
</organism>
<name>A0A2G8L1Q5_STIJA</name>
<accession>A0A2G8L1Q5</accession>
<dbReference type="Proteomes" id="UP000230750">
    <property type="component" value="Unassembled WGS sequence"/>
</dbReference>